<evidence type="ECO:0000313" key="3">
    <source>
        <dbReference type="Proteomes" id="UP000525078"/>
    </source>
</evidence>
<dbReference type="PANTHER" id="PTHR31065">
    <property type="entry name" value="PLATZ TRANSCRIPTION FACTOR FAMILY PROTEIN"/>
    <property type="match status" value="1"/>
</dbReference>
<evidence type="ECO:0000256" key="1">
    <source>
        <dbReference type="SAM" id="MobiDB-lite"/>
    </source>
</evidence>
<sequence>MKMIGLDTPSSVLVPEWAEILLGENFFTVCSVHSTEKKKKKKKKKNEKNIFCLDCSTALCSHCLPHHHDLHSLLQIRRYVYHDVIRINDANKLNIDCSSIQSYRTNKANVVFLKQRAISSSAISPPPLRVHYHDDGITPEEPKKVVLLDRILTTPESTTNITNSSSCRTPTVKKRSISDYNEPPHHHVMMYRRPVNVDVGGNRRRKGVPQRSPLN</sequence>
<reference evidence="2 3" key="1">
    <citation type="journal article" date="2020" name="bioRxiv">
        <title>Sequence and annotation of 42 cannabis genomes reveals extensive copy number variation in cannabinoid synthesis and pathogen resistance genes.</title>
        <authorList>
            <person name="Mckernan K.J."/>
            <person name="Helbert Y."/>
            <person name="Kane L.T."/>
            <person name="Ebling H."/>
            <person name="Zhang L."/>
            <person name="Liu B."/>
            <person name="Eaton Z."/>
            <person name="Mclaughlin S."/>
            <person name="Kingan S."/>
            <person name="Baybayan P."/>
            <person name="Concepcion G."/>
            <person name="Jordan M."/>
            <person name="Riva A."/>
            <person name="Barbazuk W."/>
            <person name="Harkins T."/>
        </authorList>
    </citation>
    <scope>NUCLEOTIDE SEQUENCE [LARGE SCALE GENOMIC DNA]</scope>
    <source>
        <strain evidence="3">cv. Jamaican Lion 4</strain>
        <tissue evidence="2">Leaf</tissue>
    </source>
</reference>
<dbReference type="PANTHER" id="PTHR31065:SF52">
    <property type="entry name" value="B BOX-TYPE DOMAIN-CONTAINING PROTEIN"/>
    <property type="match status" value="1"/>
</dbReference>
<dbReference type="AlphaFoldDB" id="A0A7J6F7B7"/>
<dbReference type="Pfam" id="PF04640">
    <property type="entry name" value="PLATZ"/>
    <property type="match status" value="1"/>
</dbReference>
<name>A0A7J6F7B7_CANSA</name>
<feature type="region of interest" description="Disordered" evidence="1">
    <location>
        <begin position="158"/>
        <end position="185"/>
    </location>
</feature>
<evidence type="ECO:0008006" key="4">
    <source>
        <dbReference type="Google" id="ProtNLM"/>
    </source>
</evidence>
<dbReference type="EMBL" id="JAATIP010000149">
    <property type="protein sequence ID" value="KAF4366617.1"/>
    <property type="molecule type" value="Genomic_DNA"/>
</dbReference>
<dbReference type="Proteomes" id="UP000525078">
    <property type="component" value="Unassembled WGS sequence"/>
</dbReference>
<accession>A0A7J6F7B7</accession>
<feature type="compositionally biased region" description="Polar residues" evidence="1">
    <location>
        <begin position="158"/>
        <end position="169"/>
    </location>
</feature>
<gene>
    <name evidence="2" type="ORF">F8388_004281</name>
</gene>
<dbReference type="InterPro" id="IPR006734">
    <property type="entry name" value="PLATZ"/>
</dbReference>
<comment type="caution">
    <text evidence="2">The sequence shown here is derived from an EMBL/GenBank/DDBJ whole genome shotgun (WGS) entry which is preliminary data.</text>
</comment>
<evidence type="ECO:0000313" key="2">
    <source>
        <dbReference type="EMBL" id="KAF4366617.1"/>
    </source>
</evidence>
<organism evidence="2 3">
    <name type="scientific">Cannabis sativa</name>
    <name type="common">Hemp</name>
    <name type="synonym">Marijuana</name>
    <dbReference type="NCBI Taxonomy" id="3483"/>
    <lineage>
        <taxon>Eukaryota</taxon>
        <taxon>Viridiplantae</taxon>
        <taxon>Streptophyta</taxon>
        <taxon>Embryophyta</taxon>
        <taxon>Tracheophyta</taxon>
        <taxon>Spermatophyta</taxon>
        <taxon>Magnoliopsida</taxon>
        <taxon>eudicotyledons</taxon>
        <taxon>Gunneridae</taxon>
        <taxon>Pentapetalae</taxon>
        <taxon>rosids</taxon>
        <taxon>fabids</taxon>
        <taxon>Rosales</taxon>
        <taxon>Cannabaceae</taxon>
        <taxon>Cannabis</taxon>
    </lineage>
</organism>
<protein>
    <recommendedName>
        <fullName evidence="4">B box-type domain-containing protein</fullName>
    </recommendedName>
</protein>
<proteinExistence type="predicted"/>